<feature type="transmembrane region" description="Helical" evidence="1">
    <location>
        <begin position="114"/>
        <end position="137"/>
    </location>
</feature>
<organism evidence="2 3">
    <name type="scientific">Etheostoma spectabile</name>
    <name type="common">orangethroat darter</name>
    <dbReference type="NCBI Taxonomy" id="54343"/>
    <lineage>
        <taxon>Eukaryota</taxon>
        <taxon>Metazoa</taxon>
        <taxon>Chordata</taxon>
        <taxon>Craniata</taxon>
        <taxon>Vertebrata</taxon>
        <taxon>Euteleostomi</taxon>
        <taxon>Actinopterygii</taxon>
        <taxon>Neopterygii</taxon>
        <taxon>Teleostei</taxon>
        <taxon>Neoteleostei</taxon>
        <taxon>Acanthomorphata</taxon>
        <taxon>Eupercaria</taxon>
        <taxon>Perciformes</taxon>
        <taxon>Percoidei</taxon>
        <taxon>Percidae</taxon>
        <taxon>Etheostomatinae</taxon>
        <taxon>Etheostoma</taxon>
    </lineage>
</organism>
<keyword evidence="1" id="KW-1133">Transmembrane helix</keyword>
<gene>
    <name evidence="2" type="ORF">FQN60_010190</name>
</gene>
<sequence>MAPPHTRRGDSRLVLPMALQHLTPQHLLIGIGAIAAAVMSSRTQLYGLPPPSSIQHLQKHPQDQGIREGLQWVIVPCGVWAWLVQRSPSYTSIMFSDPGLRHNLPIMFSTRLCLFFNISNWYGSVMGLLVGVLLRVLSGEPL</sequence>
<evidence type="ECO:0000313" key="2">
    <source>
        <dbReference type="EMBL" id="KAA8588845.1"/>
    </source>
</evidence>
<keyword evidence="1" id="KW-0812">Transmembrane</keyword>
<keyword evidence="1" id="KW-0472">Membrane</keyword>
<name>A0A5J5D8E2_9PERO</name>
<comment type="caution">
    <text evidence="2">The sequence shown here is derived from an EMBL/GenBank/DDBJ whole genome shotgun (WGS) entry which is preliminary data.</text>
</comment>
<protein>
    <submittedName>
        <fullName evidence="2">Uncharacterized protein</fullName>
    </submittedName>
</protein>
<proteinExistence type="predicted"/>
<evidence type="ECO:0000313" key="3">
    <source>
        <dbReference type="Proteomes" id="UP000327493"/>
    </source>
</evidence>
<evidence type="ECO:0000256" key="1">
    <source>
        <dbReference type="SAM" id="Phobius"/>
    </source>
</evidence>
<dbReference type="AlphaFoldDB" id="A0A5J5D8E2"/>
<keyword evidence="3" id="KW-1185">Reference proteome</keyword>
<dbReference type="Proteomes" id="UP000327493">
    <property type="component" value="Chromosome 10"/>
</dbReference>
<accession>A0A5J5D8E2</accession>
<reference evidence="2 3" key="1">
    <citation type="submission" date="2019-08" db="EMBL/GenBank/DDBJ databases">
        <title>A chromosome-level genome assembly, high-density linkage maps, and genome scans reveal the genomic architecture of hybrid incompatibilities underlying speciation via character displacement in darters (Percidae: Etheostominae).</title>
        <authorList>
            <person name="Moran R.L."/>
            <person name="Catchen J.M."/>
            <person name="Fuller R.C."/>
        </authorList>
    </citation>
    <scope>NUCLEOTIDE SEQUENCE [LARGE SCALE GENOMIC DNA]</scope>
    <source>
        <strain evidence="2">EspeVRDwgs_2016</strain>
        <tissue evidence="2">Muscle</tissue>
    </source>
</reference>
<dbReference type="EMBL" id="VOFY01000010">
    <property type="protein sequence ID" value="KAA8588845.1"/>
    <property type="molecule type" value="Genomic_DNA"/>
</dbReference>